<sequence length="401" mass="41412">MRLAIIALLTSLLAGAFAAGTLKLMILITDLIWHHPFAASPLYIFAACTLGGALIGLTRQGSGDVQTIAEQIEDAVDPVHRKRQDIWLIAVGAALAVGFGGALGPEAGLIAVVTELAALVSLLVARSAAEEREIGEASISAALAALYASPPGGAAYVHPEHTPGDWAEAKARSFVYLDFLAAITGLFGFWLTATFLFTEGFHRIHLPDHVPPLDGSDVLYSLLPGAFGALIGAAFLHARHHATQAVERRIPNPVVQSTLGGALFGLLAAALPWVRFSGHHEFEGMMAEAGGLGALALIAVALAKMLACTLCLSTGWRGGAIFPLIFAGGAMGYAAHYMQGSPEPVVAVSAGLAGATAAGLGRPMTALLILLFLVGVQTAIPIAVGIGFGMIAARFSPRMAH</sequence>
<feature type="transmembrane region" description="Helical" evidence="5">
    <location>
        <begin position="109"/>
        <end position="129"/>
    </location>
</feature>
<evidence type="ECO:0000256" key="5">
    <source>
        <dbReference type="SAM" id="Phobius"/>
    </source>
</evidence>
<comment type="subcellular location">
    <subcellularLocation>
        <location evidence="1">Membrane</location>
        <topology evidence="1">Multi-pass membrane protein</topology>
    </subcellularLocation>
</comment>
<evidence type="ECO:0000256" key="1">
    <source>
        <dbReference type="ARBA" id="ARBA00004141"/>
    </source>
</evidence>
<dbReference type="EMBL" id="FWFQ01000013">
    <property type="protein sequence ID" value="SLN41956.1"/>
    <property type="molecule type" value="Genomic_DNA"/>
</dbReference>
<dbReference type="Pfam" id="PF00654">
    <property type="entry name" value="Voltage_CLC"/>
    <property type="match status" value="1"/>
</dbReference>
<dbReference type="Proteomes" id="UP000193409">
    <property type="component" value="Unassembled WGS sequence"/>
</dbReference>
<dbReference type="AlphaFoldDB" id="A0A1Y5SKX5"/>
<evidence type="ECO:0000256" key="2">
    <source>
        <dbReference type="ARBA" id="ARBA00022692"/>
    </source>
</evidence>
<keyword evidence="3 5" id="KW-1133">Transmembrane helix</keyword>
<proteinExistence type="predicted"/>
<dbReference type="InterPro" id="IPR050368">
    <property type="entry name" value="ClC-type_chloride_channel"/>
</dbReference>
<feature type="transmembrane region" description="Helical" evidence="5">
    <location>
        <begin position="175"/>
        <end position="198"/>
    </location>
</feature>
<dbReference type="InterPro" id="IPR001807">
    <property type="entry name" value="ClC"/>
</dbReference>
<evidence type="ECO:0000313" key="7">
    <source>
        <dbReference type="Proteomes" id="UP000193409"/>
    </source>
</evidence>
<dbReference type="GO" id="GO:0016020">
    <property type="term" value="C:membrane"/>
    <property type="evidence" value="ECO:0007669"/>
    <property type="project" value="UniProtKB-SubCell"/>
</dbReference>
<protein>
    <submittedName>
        <fullName evidence="6">Putative ion channel protein</fullName>
    </submittedName>
</protein>
<evidence type="ECO:0000256" key="3">
    <source>
        <dbReference type="ARBA" id="ARBA00022989"/>
    </source>
</evidence>
<keyword evidence="4 5" id="KW-0472">Membrane</keyword>
<dbReference type="PANTHER" id="PTHR43427">
    <property type="entry name" value="CHLORIDE CHANNEL PROTEIN CLC-E"/>
    <property type="match status" value="1"/>
</dbReference>
<dbReference type="Gene3D" id="1.10.3080.10">
    <property type="entry name" value="Clc chloride channel"/>
    <property type="match status" value="1"/>
</dbReference>
<feature type="transmembrane region" description="Helical" evidence="5">
    <location>
        <begin position="319"/>
        <end position="338"/>
    </location>
</feature>
<feature type="transmembrane region" description="Helical" evidence="5">
    <location>
        <begin position="368"/>
        <end position="393"/>
    </location>
</feature>
<evidence type="ECO:0000313" key="6">
    <source>
        <dbReference type="EMBL" id="SLN41956.1"/>
    </source>
</evidence>
<dbReference type="SUPFAM" id="SSF81340">
    <property type="entry name" value="Clc chloride channel"/>
    <property type="match status" value="1"/>
</dbReference>
<dbReference type="GO" id="GO:0015108">
    <property type="term" value="F:chloride transmembrane transporter activity"/>
    <property type="evidence" value="ECO:0007669"/>
    <property type="project" value="InterPro"/>
</dbReference>
<keyword evidence="7" id="KW-1185">Reference proteome</keyword>
<dbReference type="InterPro" id="IPR014743">
    <property type="entry name" value="Cl-channel_core"/>
</dbReference>
<reference evidence="6 7" key="1">
    <citation type="submission" date="2017-03" db="EMBL/GenBank/DDBJ databases">
        <authorList>
            <person name="Afonso C.L."/>
            <person name="Miller P.J."/>
            <person name="Scott M.A."/>
            <person name="Spackman E."/>
            <person name="Goraichik I."/>
            <person name="Dimitrov K.M."/>
            <person name="Suarez D.L."/>
            <person name="Swayne D.E."/>
        </authorList>
    </citation>
    <scope>NUCLEOTIDE SEQUENCE [LARGE SCALE GENOMIC DNA]</scope>
    <source>
        <strain evidence="6 7">CECT 7680</strain>
    </source>
</reference>
<gene>
    <name evidence="6" type="ORF">PSA7680_02081</name>
</gene>
<dbReference type="PANTHER" id="PTHR43427:SF12">
    <property type="entry name" value="CHLORIDE TRANSPORTER"/>
    <property type="match status" value="1"/>
</dbReference>
<feature type="transmembrane region" description="Helical" evidence="5">
    <location>
        <begin position="218"/>
        <end position="238"/>
    </location>
</feature>
<accession>A0A1Y5SKX5</accession>
<name>A0A1Y5SKX5_9RHOB</name>
<feature type="transmembrane region" description="Helical" evidence="5">
    <location>
        <begin position="291"/>
        <end position="312"/>
    </location>
</feature>
<organism evidence="6 7">
    <name type="scientific">Pseudoruegeria aquimaris</name>
    <dbReference type="NCBI Taxonomy" id="393663"/>
    <lineage>
        <taxon>Bacteria</taxon>
        <taxon>Pseudomonadati</taxon>
        <taxon>Pseudomonadota</taxon>
        <taxon>Alphaproteobacteria</taxon>
        <taxon>Rhodobacterales</taxon>
        <taxon>Roseobacteraceae</taxon>
        <taxon>Pseudoruegeria</taxon>
    </lineage>
</organism>
<keyword evidence="2 5" id="KW-0812">Transmembrane</keyword>
<feature type="transmembrane region" description="Helical" evidence="5">
    <location>
        <begin position="250"/>
        <end position="271"/>
    </location>
</feature>
<feature type="transmembrane region" description="Helical" evidence="5">
    <location>
        <begin position="42"/>
        <end position="58"/>
    </location>
</feature>
<feature type="transmembrane region" description="Helical" evidence="5">
    <location>
        <begin position="86"/>
        <end position="103"/>
    </location>
</feature>
<evidence type="ECO:0000256" key="4">
    <source>
        <dbReference type="ARBA" id="ARBA00023136"/>
    </source>
</evidence>